<dbReference type="Gene3D" id="3.30.470.20">
    <property type="entry name" value="ATP-grasp fold, B domain"/>
    <property type="match status" value="1"/>
</dbReference>
<keyword evidence="3" id="KW-0547">Nucleotide-binding</keyword>
<accession>A0A9P5SQ82</accession>
<feature type="domain" description="ATP-grasp" evidence="5">
    <location>
        <begin position="214"/>
        <end position="434"/>
    </location>
</feature>
<evidence type="ECO:0000313" key="7">
    <source>
        <dbReference type="Proteomes" id="UP000696485"/>
    </source>
</evidence>
<keyword evidence="2" id="KW-0436">Ligase</keyword>
<keyword evidence="3" id="KW-0067">ATP-binding</keyword>
<dbReference type="AlphaFoldDB" id="A0A9P5SQ82"/>
<evidence type="ECO:0000256" key="3">
    <source>
        <dbReference type="PROSITE-ProRule" id="PRU00409"/>
    </source>
</evidence>
<dbReference type="GO" id="GO:0008716">
    <property type="term" value="F:D-alanine-D-alanine ligase activity"/>
    <property type="evidence" value="ECO:0007669"/>
    <property type="project" value="InterPro"/>
</dbReference>
<evidence type="ECO:0000256" key="4">
    <source>
        <dbReference type="SAM" id="MobiDB-lite"/>
    </source>
</evidence>
<comment type="similarity">
    <text evidence="1">Belongs to the D-alanine--D-alanine ligase family.</text>
</comment>
<dbReference type="Proteomes" id="UP000696485">
    <property type="component" value="Unassembled WGS sequence"/>
</dbReference>
<comment type="caution">
    <text evidence="6">The sequence shown here is derived from an EMBL/GenBank/DDBJ whole genome shotgun (WGS) entry which is preliminary data.</text>
</comment>
<evidence type="ECO:0000259" key="5">
    <source>
        <dbReference type="PROSITE" id="PS50975"/>
    </source>
</evidence>
<dbReference type="InterPro" id="IPR013815">
    <property type="entry name" value="ATP_grasp_subdomain_1"/>
</dbReference>
<feature type="region of interest" description="Disordered" evidence="4">
    <location>
        <begin position="195"/>
        <end position="231"/>
    </location>
</feature>
<sequence length="476" mass="52765">MPPITTDAPPAPTVLWSVHVLAPYALVEDIDLDKDDIENDDSYFITTTMDGLKMATEWTPELRLGIHKAVATIPHVVQQAWHYIGLETVDRVLDAIQGSEAVLASQKSDSQQIKTVVLNFTDGMETDGWVGITAIRGLEARGLAFTGADSVLYYLDSDKALIKRHLVESRTPTPGYFDVYTTTEMLVDEKKHGHLEKEAAHQGGDNTTTEDPNNNNNNNNNKNKEDQHTPEQRAAALEGLANLTFPLLVKPANSSSSRGISTKSVVDSPEEAYERAMETKQIWGPVYVEEYITGREYTALVSGSARTGIHVYKVLERVFRAQIPERERLLTHEMKWGENCYGKNASVAAASWWTQICTEPDQTRLQKASKEIYASFGGNGYCRMDLREDLRTGKIYVVDVNANCSIDEDEDCAMGQILKSSGLTLGQFFAILMDDAIKVRDNRVAQSTHGGRIAEKVLMKAAGIVTHVHECTKVEA</sequence>
<name>A0A9P5SQ82_9FUNG</name>
<dbReference type="GO" id="GO:0046872">
    <property type="term" value="F:metal ion binding"/>
    <property type="evidence" value="ECO:0007669"/>
    <property type="project" value="InterPro"/>
</dbReference>
<dbReference type="PANTHER" id="PTHR23132">
    <property type="entry name" value="D-ALANINE--D-ALANINE LIGASE"/>
    <property type="match status" value="1"/>
</dbReference>
<proteinExistence type="inferred from homology"/>
<evidence type="ECO:0000256" key="1">
    <source>
        <dbReference type="ARBA" id="ARBA00010871"/>
    </source>
</evidence>
<keyword evidence="7" id="KW-1185">Reference proteome</keyword>
<dbReference type="InterPro" id="IPR011095">
    <property type="entry name" value="Dala_Dala_lig_C"/>
</dbReference>
<dbReference type="Gene3D" id="3.30.1490.20">
    <property type="entry name" value="ATP-grasp fold, A domain"/>
    <property type="match status" value="1"/>
</dbReference>
<dbReference type="GO" id="GO:0005524">
    <property type="term" value="F:ATP binding"/>
    <property type="evidence" value="ECO:0007669"/>
    <property type="project" value="UniProtKB-UniRule"/>
</dbReference>
<dbReference type="Pfam" id="PF07478">
    <property type="entry name" value="Dala_Dala_lig_C"/>
    <property type="match status" value="1"/>
</dbReference>
<dbReference type="SUPFAM" id="SSF56059">
    <property type="entry name" value="Glutathione synthetase ATP-binding domain-like"/>
    <property type="match status" value="1"/>
</dbReference>
<gene>
    <name evidence="6" type="ORF">BG006_004882</name>
</gene>
<reference evidence="6" key="1">
    <citation type="journal article" date="2020" name="Fungal Divers.">
        <title>Resolving the Mortierellaceae phylogeny through synthesis of multi-gene phylogenetics and phylogenomics.</title>
        <authorList>
            <person name="Vandepol N."/>
            <person name="Liber J."/>
            <person name="Desiro A."/>
            <person name="Na H."/>
            <person name="Kennedy M."/>
            <person name="Barry K."/>
            <person name="Grigoriev I.V."/>
            <person name="Miller A.N."/>
            <person name="O'Donnell K."/>
            <person name="Stajich J.E."/>
            <person name="Bonito G."/>
        </authorList>
    </citation>
    <scope>NUCLEOTIDE SEQUENCE</scope>
    <source>
        <strain evidence="6">NVP1</strain>
    </source>
</reference>
<feature type="compositionally biased region" description="Basic and acidic residues" evidence="4">
    <location>
        <begin position="222"/>
        <end position="231"/>
    </location>
</feature>
<evidence type="ECO:0000256" key="2">
    <source>
        <dbReference type="ARBA" id="ARBA00022598"/>
    </source>
</evidence>
<evidence type="ECO:0000313" key="6">
    <source>
        <dbReference type="EMBL" id="KAF9332266.1"/>
    </source>
</evidence>
<organism evidence="6 7">
    <name type="scientific">Podila minutissima</name>
    <dbReference type="NCBI Taxonomy" id="64525"/>
    <lineage>
        <taxon>Eukaryota</taxon>
        <taxon>Fungi</taxon>
        <taxon>Fungi incertae sedis</taxon>
        <taxon>Mucoromycota</taxon>
        <taxon>Mortierellomycotina</taxon>
        <taxon>Mortierellomycetes</taxon>
        <taxon>Mortierellales</taxon>
        <taxon>Mortierellaceae</taxon>
        <taxon>Podila</taxon>
    </lineage>
</organism>
<dbReference type="PROSITE" id="PS50975">
    <property type="entry name" value="ATP_GRASP"/>
    <property type="match status" value="1"/>
</dbReference>
<dbReference type="InterPro" id="IPR011761">
    <property type="entry name" value="ATP-grasp"/>
</dbReference>
<protein>
    <recommendedName>
        <fullName evidence="5">ATP-grasp domain-containing protein</fullName>
    </recommendedName>
</protein>
<dbReference type="EMBL" id="JAAAUY010000271">
    <property type="protein sequence ID" value="KAF9332266.1"/>
    <property type="molecule type" value="Genomic_DNA"/>
</dbReference>
<dbReference type="PANTHER" id="PTHR23132:SF23">
    <property type="entry name" value="D-ALANINE--D-ALANINE LIGASE B"/>
    <property type="match status" value="1"/>
</dbReference>